<dbReference type="GO" id="GO:0003723">
    <property type="term" value="F:RNA binding"/>
    <property type="evidence" value="ECO:0007669"/>
    <property type="project" value="TreeGrafter"/>
</dbReference>
<evidence type="ECO:0000313" key="3">
    <source>
        <dbReference type="Proteomes" id="UP001152797"/>
    </source>
</evidence>
<dbReference type="EMBL" id="CAMXCT030002746">
    <property type="protein sequence ID" value="CAL4787493.1"/>
    <property type="molecule type" value="Genomic_DNA"/>
</dbReference>
<gene>
    <name evidence="1" type="ORF">C1SCF055_LOCUS26319</name>
</gene>
<proteinExistence type="predicted"/>
<dbReference type="EMBL" id="CAMXCT020002746">
    <property type="protein sequence ID" value="CAL1153556.1"/>
    <property type="molecule type" value="Genomic_DNA"/>
</dbReference>
<comment type="caution">
    <text evidence="1">The sequence shown here is derived from an EMBL/GenBank/DDBJ whole genome shotgun (WGS) entry which is preliminary data.</text>
</comment>
<evidence type="ECO:0000313" key="1">
    <source>
        <dbReference type="EMBL" id="CAI4000181.1"/>
    </source>
</evidence>
<dbReference type="PANTHER" id="PTHR21228">
    <property type="entry name" value="FAST LEU-RICH DOMAIN-CONTAINING"/>
    <property type="match status" value="1"/>
</dbReference>
<dbReference type="Proteomes" id="UP001152797">
    <property type="component" value="Unassembled WGS sequence"/>
</dbReference>
<accession>A0A9P1D1G9</accession>
<evidence type="ECO:0000313" key="2">
    <source>
        <dbReference type="EMBL" id="CAL4787493.1"/>
    </source>
</evidence>
<dbReference type="PANTHER" id="PTHR21228:SF40">
    <property type="entry name" value="LD45607P"/>
    <property type="match status" value="1"/>
</dbReference>
<dbReference type="EMBL" id="CAMXCT010002746">
    <property type="protein sequence ID" value="CAI4000181.1"/>
    <property type="molecule type" value="Genomic_DNA"/>
</dbReference>
<reference evidence="1" key="1">
    <citation type="submission" date="2022-10" db="EMBL/GenBank/DDBJ databases">
        <authorList>
            <person name="Chen Y."/>
            <person name="Dougan E. K."/>
            <person name="Chan C."/>
            <person name="Rhodes N."/>
            <person name="Thang M."/>
        </authorList>
    </citation>
    <scope>NUCLEOTIDE SEQUENCE</scope>
</reference>
<name>A0A9P1D1G9_9DINO</name>
<keyword evidence="3" id="KW-1185">Reference proteome</keyword>
<sequence length="106" mass="11548">MSTKNSRLMDVVAGCSIASKKFNAQGLANLAWSCATMQFSPQPLLQDIGEESLKILHSFTEQNLANMAWAVAKLLWREASPLFSAISALALSKMPEFFPQALANMA</sequence>
<dbReference type="InterPro" id="IPR050870">
    <property type="entry name" value="FAST_kinase"/>
</dbReference>
<dbReference type="AlphaFoldDB" id="A0A9P1D1G9"/>
<dbReference type="GO" id="GO:0044528">
    <property type="term" value="P:regulation of mitochondrial mRNA stability"/>
    <property type="evidence" value="ECO:0007669"/>
    <property type="project" value="TreeGrafter"/>
</dbReference>
<dbReference type="GO" id="GO:0005759">
    <property type="term" value="C:mitochondrial matrix"/>
    <property type="evidence" value="ECO:0007669"/>
    <property type="project" value="TreeGrafter"/>
</dbReference>
<dbReference type="GO" id="GO:0035770">
    <property type="term" value="C:ribonucleoprotein granule"/>
    <property type="evidence" value="ECO:0007669"/>
    <property type="project" value="TreeGrafter"/>
</dbReference>
<dbReference type="OrthoDB" id="385235at2759"/>
<dbReference type="GO" id="GO:0000963">
    <property type="term" value="P:mitochondrial RNA processing"/>
    <property type="evidence" value="ECO:0007669"/>
    <property type="project" value="TreeGrafter"/>
</dbReference>
<reference evidence="2 3" key="2">
    <citation type="submission" date="2024-05" db="EMBL/GenBank/DDBJ databases">
        <authorList>
            <person name="Chen Y."/>
            <person name="Shah S."/>
            <person name="Dougan E. K."/>
            <person name="Thang M."/>
            <person name="Chan C."/>
        </authorList>
    </citation>
    <scope>NUCLEOTIDE SEQUENCE [LARGE SCALE GENOMIC DNA]</scope>
</reference>
<organism evidence="1">
    <name type="scientific">Cladocopium goreaui</name>
    <dbReference type="NCBI Taxonomy" id="2562237"/>
    <lineage>
        <taxon>Eukaryota</taxon>
        <taxon>Sar</taxon>
        <taxon>Alveolata</taxon>
        <taxon>Dinophyceae</taxon>
        <taxon>Suessiales</taxon>
        <taxon>Symbiodiniaceae</taxon>
        <taxon>Cladocopium</taxon>
    </lineage>
</organism>
<protein>
    <submittedName>
        <fullName evidence="1">Uncharacterized protein</fullName>
    </submittedName>
</protein>